<dbReference type="PANTHER" id="PTHR46269:SF3">
    <property type="entry name" value="EPIPHYCAN"/>
    <property type="match status" value="1"/>
</dbReference>
<evidence type="ECO:0000256" key="1">
    <source>
        <dbReference type="ARBA" id="ARBA00004498"/>
    </source>
</evidence>
<comment type="similarity">
    <text evidence="2">Belongs to the small leucine-rich proteoglycan (SLRP) family. SLRP class III subfamily.</text>
</comment>
<keyword evidence="5" id="KW-0433">Leucine-rich repeat</keyword>
<evidence type="ECO:0000313" key="13">
    <source>
        <dbReference type="EMBL" id="KAF6725003.1"/>
    </source>
</evidence>
<feature type="domain" description="LRRNT" evidence="12">
    <location>
        <begin position="33"/>
        <end position="67"/>
    </location>
</feature>
<evidence type="ECO:0000259" key="12">
    <source>
        <dbReference type="SMART" id="SM00013"/>
    </source>
</evidence>
<dbReference type="AlphaFoldDB" id="A0A834CCB3"/>
<feature type="compositionally biased region" description="Acidic residues" evidence="10">
    <location>
        <begin position="456"/>
        <end position="469"/>
    </location>
</feature>
<feature type="domain" description="LRRNT" evidence="12">
    <location>
        <begin position="766"/>
        <end position="796"/>
    </location>
</feature>
<gene>
    <name evidence="13" type="ORF">FQA47_014277</name>
</gene>
<dbReference type="InterPro" id="IPR032675">
    <property type="entry name" value="LRR_dom_sf"/>
</dbReference>
<dbReference type="EMBL" id="WKFB01000379">
    <property type="protein sequence ID" value="KAF6725003.1"/>
    <property type="molecule type" value="Genomic_DNA"/>
</dbReference>
<organism evidence="13 14">
    <name type="scientific">Oryzias melastigma</name>
    <name type="common">Marine medaka</name>
    <dbReference type="NCBI Taxonomy" id="30732"/>
    <lineage>
        <taxon>Eukaryota</taxon>
        <taxon>Metazoa</taxon>
        <taxon>Chordata</taxon>
        <taxon>Craniata</taxon>
        <taxon>Vertebrata</taxon>
        <taxon>Euteleostomi</taxon>
        <taxon>Actinopterygii</taxon>
        <taxon>Neopterygii</taxon>
        <taxon>Teleostei</taxon>
        <taxon>Neoteleostei</taxon>
        <taxon>Acanthomorphata</taxon>
        <taxon>Ovalentaria</taxon>
        <taxon>Atherinomorphae</taxon>
        <taxon>Beloniformes</taxon>
        <taxon>Adrianichthyidae</taxon>
        <taxon>Oryziinae</taxon>
        <taxon>Oryzias</taxon>
    </lineage>
</organism>
<dbReference type="SUPFAM" id="SSF52058">
    <property type="entry name" value="L domain-like"/>
    <property type="match status" value="2"/>
</dbReference>
<dbReference type="InterPro" id="IPR003591">
    <property type="entry name" value="Leu-rich_rpt_typical-subtyp"/>
</dbReference>
<keyword evidence="6 11" id="KW-0732">Signal</keyword>
<dbReference type="Pfam" id="PF01462">
    <property type="entry name" value="LRRNT"/>
    <property type="match status" value="1"/>
</dbReference>
<evidence type="ECO:0000256" key="4">
    <source>
        <dbReference type="ARBA" id="ARBA00022530"/>
    </source>
</evidence>
<dbReference type="SMART" id="SM00364">
    <property type="entry name" value="LRR_BAC"/>
    <property type="match status" value="5"/>
</dbReference>
<evidence type="ECO:0000256" key="5">
    <source>
        <dbReference type="ARBA" id="ARBA00022614"/>
    </source>
</evidence>
<dbReference type="GO" id="GO:0060348">
    <property type="term" value="P:bone development"/>
    <property type="evidence" value="ECO:0007669"/>
    <property type="project" value="TreeGrafter"/>
</dbReference>
<dbReference type="Gene3D" id="3.80.10.10">
    <property type="entry name" value="Ribonuclease Inhibitor"/>
    <property type="match status" value="3"/>
</dbReference>
<feature type="compositionally biased region" description="Polar residues" evidence="10">
    <location>
        <begin position="674"/>
        <end position="695"/>
    </location>
</feature>
<feature type="region of interest" description="Disordered" evidence="10">
    <location>
        <begin position="671"/>
        <end position="760"/>
    </location>
</feature>
<feature type="compositionally biased region" description="Gly residues" evidence="10">
    <location>
        <begin position="511"/>
        <end position="532"/>
    </location>
</feature>
<keyword evidence="8" id="KW-1015">Disulfide bond</keyword>
<feature type="region of interest" description="Disordered" evidence="10">
    <location>
        <begin position="443"/>
        <end position="647"/>
    </location>
</feature>
<dbReference type="PROSITE" id="PS51450">
    <property type="entry name" value="LRR"/>
    <property type="match status" value="2"/>
</dbReference>
<evidence type="ECO:0000256" key="3">
    <source>
        <dbReference type="ARBA" id="ARBA00022525"/>
    </source>
</evidence>
<accession>A0A834CCB3</accession>
<keyword evidence="7" id="KW-0677">Repeat</keyword>
<keyword evidence="9" id="KW-0325">Glycoprotein</keyword>
<name>A0A834CCB3_ORYME</name>
<dbReference type="PANTHER" id="PTHR46269">
    <property type="entry name" value="EPIPHYCAN-RELATED"/>
    <property type="match status" value="1"/>
</dbReference>
<dbReference type="InterPro" id="IPR001611">
    <property type="entry name" value="Leu-rich_rpt"/>
</dbReference>
<feature type="compositionally biased region" description="Basic and acidic residues" evidence="10">
    <location>
        <begin position="491"/>
        <end position="504"/>
    </location>
</feature>
<evidence type="ECO:0000256" key="11">
    <source>
        <dbReference type="SAM" id="SignalP"/>
    </source>
</evidence>
<dbReference type="InterPro" id="IPR000372">
    <property type="entry name" value="LRRNT"/>
</dbReference>
<dbReference type="SMART" id="SM00369">
    <property type="entry name" value="LRR_TYP"/>
    <property type="match status" value="11"/>
</dbReference>
<dbReference type="GO" id="GO:0005615">
    <property type="term" value="C:extracellular space"/>
    <property type="evidence" value="ECO:0007669"/>
    <property type="project" value="TreeGrafter"/>
</dbReference>
<dbReference type="SMART" id="SM00013">
    <property type="entry name" value="LRRNT"/>
    <property type="match status" value="2"/>
</dbReference>
<evidence type="ECO:0000313" key="14">
    <source>
        <dbReference type="Proteomes" id="UP000646548"/>
    </source>
</evidence>
<evidence type="ECO:0000256" key="7">
    <source>
        <dbReference type="ARBA" id="ARBA00022737"/>
    </source>
</evidence>
<sequence length="971" mass="104732">MARLQKLLCIFCLVGLSATQDMPYEELVAQIKACPKECRCPPNFARAVYCDNKGLKNLPKIPPYTWYLYLQNNLIETLSSDALQNATQLRWINLNRNRITSEGVGDGLLSSMTNLAHLYMDDNLLSSVPSPLPASLEHLRLSRNRISKIPAGVFVGLEKLSLLDLQGNKLMDDAVTEVSLKGLSNLVQINLAKNQLSKMPLGLPPSTTQLYLDGNNIDKIPAGYFKGLPKVAFLRLNNNKLGSGGVPKDVFNRSSILDLQLSYNQLTEVPLIPSGLEHLHLDHNKITNVNGSNICPVPVDAVDDSLNESAPQLRYLRLDGNEINPPIPRDNVHSGTKALDRAPGLCRRAPCATSLHWPGPGALSISITAEGTIRESRRLGWTMRMFVRLVFGLFVLKAAVASPRFSRQANLDIYDDPNYDDLNAVETEDPYDYEDGLTIDEPEIETETMAPPDYTFPEEEKPEEEEEEELVLKPQAIPQGSGGSGVLMGPETHKEVELRRESVEILHVSGDFGGSGSGSGTSGASGASGSGESGDLPISGDIILTSGASERLFSSEGSGESLLTEEPEMISGDVSGSGFETYPSGDSGDFTSGGSGTVIEIPVGSGESGESGDLSGVSSDPSISGASGSSGVSGDPAESGDLGITLISGEEEPLVTPKHDPQEAIVASGEISGASGTSEPSGDASSADTEISGTSGVPDVSASGDTDDTVTVIVKTKEEERVFPTTPETPQEGATSIEETDSSGLPDTFEPEEPDEPKIDISGMPTCLLCTCLGTSVYCDDLRLENVPPLPKETTHFYARYNKITKINKSDFASMNKLKRVDLTANEITSIDGQAFIGLPDLEELIVRQNHLTQLPALPETMTLIDASHNSISWKGIHKEAFKDMTGLLYLYLSDNNIDYIPVPLPHSLRSLHLQRNNIQMMNEDTFCNLNDFNYIRNALEDIRLDGNPINLSKTPQAYVCLPRIPIGNLI</sequence>
<dbReference type="GO" id="GO:0031012">
    <property type="term" value="C:extracellular matrix"/>
    <property type="evidence" value="ECO:0007669"/>
    <property type="project" value="TreeGrafter"/>
</dbReference>
<dbReference type="GO" id="GO:0061975">
    <property type="term" value="P:articular cartilage development"/>
    <property type="evidence" value="ECO:0007669"/>
    <property type="project" value="TreeGrafter"/>
</dbReference>
<feature type="compositionally biased region" description="Low complexity" evidence="10">
    <location>
        <begin position="611"/>
        <end position="637"/>
    </location>
</feature>
<evidence type="ECO:0000256" key="9">
    <source>
        <dbReference type="ARBA" id="ARBA00023180"/>
    </source>
</evidence>
<evidence type="ECO:0000256" key="8">
    <source>
        <dbReference type="ARBA" id="ARBA00023157"/>
    </source>
</evidence>
<comment type="caution">
    <text evidence="13">The sequence shown here is derived from an EMBL/GenBank/DDBJ whole genome shotgun (WGS) entry which is preliminary data.</text>
</comment>
<keyword evidence="3" id="KW-0964">Secreted</keyword>
<feature type="compositionally biased region" description="Low complexity" evidence="10">
    <location>
        <begin position="549"/>
        <end position="562"/>
    </location>
</feature>
<feature type="chain" id="PRO_5032865880" evidence="11">
    <location>
        <begin position="20"/>
        <end position="971"/>
    </location>
</feature>
<dbReference type="InterPro" id="IPR043547">
    <property type="entry name" value="Mimecan/Epiphycan/Opticin"/>
</dbReference>
<comment type="subcellular location">
    <subcellularLocation>
        <location evidence="1">Secreted</location>
        <location evidence="1">Extracellular space</location>
        <location evidence="1">Extracellular matrix</location>
    </subcellularLocation>
</comment>
<evidence type="ECO:0000256" key="2">
    <source>
        <dbReference type="ARBA" id="ARBA00006912"/>
    </source>
</evidence>
<dbReference type="Pfam" id="PF13855">
    <property type="entry name" value="LRR_8"/>
    <property type="match status" value="4"/>
</dbReference>
<dbReference type="Proteomes" id="UP000646548">
    <property type="component" value="Unassembled WGS sequence"/>
</dbReference>
<evidence type="ECO:0000256" key="6">
    <source>
        <dbReference type="ARBA" id="ARBA00022729"/>
    </source>
</evidence>
<feature type="signal peptide" evidence="11">
    <location>
        <begin position="1"/>
        <end position="19"/>
    </location>
</feature>
<keyword evidence="4" id="KW-0272">Extracellular matrix</keyword>
<evidence type="ECO:0000256" key="10">
    <source>
        <dbReference type="SAM" id="MobiDB-lite"/>
    </source>
</evidence>
<protein>
    <submittedName>
        <fullName evidence="13">Keratocan</fullName>
    </submittedName>
</protein>
<proteinExistence type="inferred from homology"/>
<reference evidence="13" key="1">
    <citation type="journal article" name="BMC Genomics">
        <title>Long-read sequencing and de novo genome assembly of marine medaka (Oryzias melastigma).</title>
        <authorList>
            <person name="Liang P."/>
            <person name="Saqib H.S.A."/>
            <person name="Ni X."/>
            <person name="Shen Y."/>
        </authorList>
    </citation>
    <scope>NUCLEOTIDE SEQUENCE</scope>
    <source>
        <strain evidence="13">Bigg-433</strain>
    </source>
</reference>